<dbReference type="GO" id="GO:0051082">
    <property type="term" value="F:unfolded protein binding"/>
    <property type="evidence" value="ECO:0007669"/>
    <property type="project" value="UniProtKB-UniRule"/>
</dbReference>
<accession>A0A371NBF5</accession>
<dbReference type="SMR" id="A0A371NBF5"/>
<comment type="similarity">
    <text evidence="1">Belongs to the prefoldin subunit alpha family.</text>
</comment>
<keyword evidence="10" id="KW-1185">Reference proteome</keyword>
<dbReference type="Pfam" id="PF02996">
    <property type="entry name" value="Prefoldin"/>
    <property type="match status" value="1"/>
</dbReference>
<evidence type="ECO:0000313" key="9">
    <source>
        <dbReference type="EMBL" id="REE26336.1"/>
    </source>
</evidence>
<dbReference type="Proteomes" id="UP000256864">
    <property type="component" value="Unassembled WGS sequence"/>
</dbReference>
<dbReference type="GeneID" id="77404005"/>
<dbReference type="PANTHER" id="PTHR12674">
    <property type="entry name" value="PREFOLDIN SUBUNIT 5"/>
    <property type="match status" value="1"/>
</dbReference>
<dbReference type="RefSeq" id="WP_010877217.1">
    <property type="nucleotide sequence ID" value="NZ_QREL01000002.1"/>
</dbReference>
<evidence type="ECO:0000256" key="4">
    <source>
        <dbReference type="ARBA" id="ARBA00025077"/>
    </source>
</evidence>
<evidence type="ECO:0000256" key="6">
    <source>
        <dbReference type="ARBA" id="ARBA00044231"/>
    </source>
</evidence>
<dbReference type="GO" id="GO:0016272">
    <property type="term" value="C:prefoldin complex"/>
    <property type="evidence" value="ECO:0007669"/>
    <property type="project" value="UniProtKB-UniRule"/>
</dbReference>
<proteinExistence type="inferred from homology"/>
<protein>
    <recommendedName>
        <fullName evidence="5 7">Prefoldin subunit alpha</fullName>
    </recommendedName>
    <alternativeName>
        <fullName evidence="6 7">GimC subunit alpha</fullName>
    </alternativeName>
</protein>
<dbReference type="InterPro" id="IPR004127">
    <property type="entry name" value="Prefoldin_subunit_alpha"/>
</dbReference>
<dbReference type="AlphaFoldDB" id="A0A371NBF5"/>
<dbReference type="GO" id="GO:0006457">
    <property type="term" value="P:protein folding"/>
    <property type="evidence" value="ECO:0007669"/>
    <property type="project" value="UniProtKB-UniRule"/>
</dbReference>
<dbReference type="EMBL" id="QREL01000002">
    <property type="protein sequence ID" value="REE26336.1"/>
    <property type="molecule type" value="Genomic_DNA"/>
</dbReference>
<reference evidence="9 10" key="1">
    <citation type="submission" date="2018-07" db="EMBL/GenBank/DDBJ databases">
        <title>Genomic Encyclopedia of Type Strains, Phase IV (KMG-IV): sequencing the most valuable type-strain genomes for metagenomic binning, comparative biology and taxonomic classification.</title>
        <authorList>
            <person name="Goeker M."/>
        </authorList>
    </citation>
    <scope>NUCLEOTIDE SEQUENCE [LARGE SCALE GENOMIC DNA]</scope>
    <source>
        <strain evidence="9 10">DSM 7466</strain>
    </source>
</reference>
<comment type="caution">
    <text evidence="9">The sequence shown here is derived from an EMBL/GenBank/DDBJ whole genome shotgun (WGS) entry which is preliminary data.</text>
</comment>
<evidence type="ECO:0000256" key="2">
    <source>
        <dbReference type="ARBA" id="ARBA00011716"/>
    </source>
</evidence>
<evidence type="ECO:0000256" key="7">
    <source>
        <dbReference type="HAMAP-Rule" id="MF_00308"/>
    </source>
</evidence>
<evidence type="ECO:0000256" key="3">
    <source>
        <dbReference type="ARBA" id="ARBA00023186"/>
    </source>
</evidence>
<feature type="coiled-coil region" evidence="8">
    <location>
        <begin position="87"/>
        <end position="121"/>
    </location>
</feature>
<comment type="function">
    <text evidence="4 7">Molecular chaperone capable of stabilizing a range of proteins. Seems to fulfill an ATP-independent, HSP70-like function in archaeal de novo protein folding.</text>
</comment>
<keyword evidence="7" id="KW-0963">Cytoplasm</keyword>
<evidence type="ECO:0000313" key="10">
    <source>
        <dbReference type="Proteomes" id="UP000256864"/>
    </source>
</evidence>
<comment type="subcellular location">
    <subcellularLocation>
        <location evidence="7">Cytoplasm</location>
    </subcellularLocation>
</comment>
<dbReference type="PANTHER" id="PTHR12674:SF2">
    <property type="entry name" value="PREFOLDIN SUBUNIT 5"/>
    <property type="match status" value="1"/>
</dbReference>
<keyword evidence="8" id="KW-0175">Coiled coil</keyword>
<dbReference type="InterPro" id="IPR009053">
    <property type="entry name" value="Prefoldin"/>
</dbReference>
<dbReference type="InterPro" id="IPR011599">
    <property type="entry name" value="PFD_alpha_archaea"/>
</dbReference>
<comment type="subunit">
    <text evidence="2 7">Heterohexamer of two alpha and four beta subunits.</text>
</comment>
<comment type="similarity">
    <text evidence="7">Belongs to the prefoldin alpha subunit family.</text>
</comment>
<organism evidence="9 10">
    <name type="scientific">Methanothermobacter defluvii</name>
    <dbReference type="NCBI Taxonomy" id="49339"/>
    <lineage>
        <taxon>Archaea</taxon>
        <taxon>Methanobacteriati</taxon>
        <taxon>Methanobacteriota</taxon>
        <taxon>Methanomada group</taxon>
        <taxon>Methanobacteria</taxon>
        <taxon>Methanobacteriales</taxon>
        <taxon>Methanobacteriaceae</taxon>
        <taxon>Methanothermobacter</taxon>
    </lineage>
</organism>
<dbReference type="GeneID" id="1471878"/>
<name>A0A371NBF5_9EURY</name>
<dbReference type="HAMAP" id="MF_00308">
    <property type="entry name" value="PfdA"/>
    <property type="match status" value="1"/>
</dbReference>
<keyword evidence="3 7" id="KW-0143">Chaperone</keyword>
<gene>
    <name evidence="7" type="primary">pfdA</name>
    <name evidence="9" type="ORF">C7452_1298</name>
</gene>
<dbReference type="Gene3D" id="1.10.287.370">
    <property type="match status" value="1"/>
</dbReference>
<evidence type="ECO:0000256" key="5">
    <source>
        <dbReference type="ARBA" id="ARBA00044156"/>
    </source>
</evidence>
<feature type="coiled-coil region" evidence="8">
    <location>
        <begin position="7"/>
        <end position="44"/>
    </location>
</feature>
<evidence type="ECO:0000256" key="8">
    <source>
        <dbReference type="SAM" id="Coils"/>
    </source>
</evidence>
<sequence>MEDQQRLEEIVNQLNIYQSQVELIQQQMEAVRATISELEILEKTLSDIQGKDGSETLVPVGAGSFIKAELKDTSEVIMSVGAGVAIKKNFEDAMESIKSQKNELESTLQKMGENLRKITDIMMKLSPQAEELLKKVRGSGE</sequence>
<dbReference type="GO" id="GO:0005737">
    <property type="term" value="C:cytoplasm"/>
    <property type="evidence" value="ECO:0007669"/>
    <property type="project" value="UniProtKB-SubCell"/>
</dbReference>
<evidence type="ECO:0000256" key="1">
    <source>
        <dbReference type="ARBA" id="ARBA00010048"/>
    </source>
</evidence>
<dbReference type="SUPFAM" id="SSF46579">
    <property type="entry name" value="Prefoldin"/>
    <property type="match status" value="1"/>
</dbReference>
<dbReference type="CDD" id="cd23160">
    <property type="entry name" value="Prefoldin_alpha_GimC"/>
    <property type="match status" value="1"/>
</dbReference>
<dbReference type="NCBIfam" id="TIGR00293">
    <property type="entry name" value="prefoldin subunit alpha"/>
    <property type="match status" value="1"/>
</dbReference>